<reference evidence="2 3" key="1">
    <citation type="submission" date="2015-01" db="EMBL/GenBank/DDBJ databases">
        <title>The Genome Sequence of Exophiala sideris CBS121828.</title>
        <authorList>
            <consortium name="The Broad Institute Genomics Platform"/>
            <person name="Cuomo C."/>
            <person name="de Hoog S."/>
            <person name="Gorbushina A."/>
            <person name="Stielow B."/>
            <person name="Teixiera M."/>
            <person name="Abouelleil A."/>
            <person name="Chapman S.B."/>
            <person name="Priest M."/>
            <person name="Young S.K."/>
            <person name="Wortman J."/>
            <person name="Nusbaum C."/>
            <person name="Birren B."/>
        </authorList>
    </citation>
    <scope>NUCLEOTIDE SEQUENCE [LARGE SCALE GENOMIC DNA]</scope>
    <source>
        <strain evidence="2 3">CBS 121828</strain>
    </source>
</reference>
<evidence type="ECO:0000256" key="1">
    <source>
        <dbReference type="SAM" id="MobiDB-lite"/>
    </source>
</evidence>
<name>A0A0D1YIP3_9EURO</name>
<dbReference type="AlphaFoldDB" id="A0A0D1YIP3"/>
<dbReference type="Proteomes" id="UP000053599">
    <property type="component" value="Unassembled WGS sequence"/>
</dbReference>
<feature type="region of interest" description="Disordered" evidence="1">
    <location>
        <begin position="46"/>
        <end position="67"/>
    </location>
</feature>
<dbReference type="HOGENOM" id="CLU_2061508_0_0_1"/>
<feature type="region of interest" description="Disordered" evidence="1">
    <location>
        <begin position="96"/>
        <end position="119"/>
    </location>
</feature>
<organism evidence="2 3">
    <name type="scientific">Exophiala sideris</name>
    <dbReference type="NCBI Taxonomy" id="1016849"/>
    <lineage>
        <taxon>Eukaryota</taxon>
        <taxon>Fungi</taxon>
        <taxon>Dikarya</taxon>
        <taxon>Ascomycota</taxon>
        <taxon>Pezizomycotina</taxon>
        <taxon>Eurotiomycetes</taxon>
        <taxon>Chaetothyriomycetidae</taxon>
        <taxon>Chaetothyriales</taxon>
        <taxon>Herpotrichiellaceae</taxon>
        <taxon>Exophiala</taxon>
    </lineage>
</organism>
<protein>
    <submittedName>
        <fullName evidence="2">Uncharacterized protein</fullName>
    </submittedName>
</protein>
<accession>A0A0D1YIP3</accession>
<evidence type="ECO:0000313" key="2">
    <source>
        <dbReference type="EMBL" id="KIV82757.1"/>
    </source>
</evidence>
<sequence>MHTKSVKRNARSQLLSASIMSNPSSKPSDWKNPTLYEKKNRSMELRMTSDHNKGVNSLPMETSQKRPKKEFSAWAEYMDEEKDENFIRWKKEMVGECQEHRSTGSMEEKPDTKKENRRY</sequence>
<proteinExistence type="predicted"/>
<feature type="region of interest" description="Disordered" evidence="1">
    <location>
        <begin position="1"/>
        <end position="34"/>
    </location>
</feature>
<evidence type="ECO:0000313" key="3">
    <source>
        <dbReference type="Proteomes" id="UP000053599"/>
    </source>
</evidence>
<dbReference type="EMBL" id="KN846952">
    <property type="protein sequence ID" value="KIV82757.1"/>
    <property type="molecule type" value="Genomic_DNA"/>
</dbReference>
<gene>
    <name evidence="2" type="ORF">PV11_04839</name>
</gene>
<dbReference type="OrthoDB" id="4120984at2759"/>
<feature type="compositionally biased region" description="Polar residues" evidence="1">
    <location>
        <begin position="11"/>
        <end position="27"/>
    </location>
</feature>
<feature type="compositionally biased region" description="Basic residues" evidence="1">
    <location>
        <begin position="1"/>
        <end position="10"/>
    </location>
</feature>